<accession>A0ABP9PN26</accession>
<evidence type="ECO:0008006" key="3">
    <source>
        <dbReference type="Google" id="ProtNLM"/>
    </source>
</evidence>
<evidence type="ECO:0000313" key="1">
    <source>
        <dbReference type="EMBL" id="GAA5149198.1"/>
    </source>
</evidence>
<dbReference type="PRINTS" id="PR00313">
    <property type="entry name" value="CABNDNGRPT"/>
</dbReference>
<dbReference type="EMBL" id="BAABIA010000013">
    <property type="protein sequence ID" value="GAA5149198.1"/>
    <property type="molecule type" value="Genomic_DNA"/>
</dbReference>
<reference evidence="2" key="1">
    <citation type="journal article" date="2019" name="Int. J. Syst. Evol. Microbiol.">
        <title>The Global Catalogue of Microorganisms (GCM) 10K type strain sequencing project: providing services to taxonomists for standard genome sequencing and annotation.</title>
        <authorList>
            <consortium name="The Broad Institute Genomics Platform"/>
            <consortium name="The Broad Institute Genome Sequencing Center for Infectious Disease"/>
            <person name="Wu L."/>
            <person name="Ma J."/>
        </authorList>
    </citation>
    <scope>NUCLEOTIDE SEQUENCE [LARGE SCALE GENOMIC DNA]</scope>
    <source>
        <strain evidence="2">JCM 18053</strain>
    </source>
</reference>
<evidence type="ECO:0000313" key="2">
    <source>
        <dbReference type="Proteomes" id="UP001499852"/>
    </source>
</evidence>
<name>A0ABP9PN26_9BACT</name>
<organism evidence="1 2">
    <name type="scientific">Prosthecobacter algae</name>
    <dbReference type="NCBI Taxonomy" id="1144682"/>
    <lineage>
        <taxon>Bacteria</taxon>
        <taxon>Pseudomonadati</taxon>
        <taxon>Verrucomicrobiota</taxon>
        <taxon>Verrucomicrobiia</taxon>
        <taxon>Verrucomicrobiales</taxon>
        <taxon>Verrucomicrobiaceae</taxon>
        <taxon>Prosthecobacter</taxon>
    </lineage>
</organism>
<comment type="caution">
    <text evidence="1">The sequence shown here is derived from an EMBL/GenBank/DDBJ whole genome shotgun (WGS) entry which is preliminary data.</text>
</comment>
<proteinExistence type="predicted"/>
<dbReference type="RefSeq" id="WP_345738823.1">
    <property type="nucleotide sequence ID" value="NZ_BAABIA010000013.1"/>
</dbReference>
<keyword evidence="2" id="KW-1185">Reference proteome</keyword>
<sequence>MKTLPLPTSVLESLEPRLAPAGIVNITVSGGVLTLTGDASANNIEVVDTGFGAWTISGVGTQFTLNGTGAPFSSTTIAVQNSIKANLGGDNDNLQLNGLEMRGTVSILGGDGNDTLSLFQCSTLGAVTFDGGNANDDLSIAEGFHGGITFKGGIGVDTVTLVDSTFTKALNLNFGSGNSAFSLSGDTTLHGGLAILATGIAGDSHNYDVSNTELIIEGSVSIKATGAGAMSLRLGNFVTDSIRVAGGFAVTGGKGADSVIFSREVMIGGAFAFNAGAGGNGISSFDVSLLTLGSFSYTGTTGTDALSLTSSGGQIAIAKGLTVKAGDGFNSLNVMAPSVTIGGAVNLAGGGGGDSFAIGGDFASINGALTFKLGNGYNTGTFNPVVGRVGNVSYTGGTAEDLLDIGKFDGTSTAITVLGNITSVMGTGNADLSIRDASVLGSILHSSNATVTDNFYIRESYVQGKVTGNLLGSAGAYVQVQDSILDMAYSVSTGAGGDEVVLDTVAGSKVSIFRGAVKILLGAGDDIVTAGGTGAAVNRGSFFESTILIDGGADNDIANLETGYFNSFAFPLQTVAVETVN</sequence>
<dbReference type="Proteomes" id="UP001499852">
    <property type="component" value="Unassembled WGS sequence"/>
</dbReference>
<gene>
    <name evidence="1" type="ORF">GCM10023213_46530</name>
</gene>
<protein>
    <recommendedName>
        <fullName evidence="3">Autotransporter-associated beta strand protein</fullName>
    </recommendedName>
</protein>